<name>A0A7W0CAL7_9BACT</name>
<protein>
    <submittedName>
        <fullName evidence="1">Uncharacterized protein</fullName>
    </submittedName>
</protein>
<sequence>MGLKPGSIIKTKQVDAYNVQKPRRSVILVQPVPIGSIPAEISAQYQQEFFFYIFQTFYFDLAPGMGMAFDDAVDGCKRGAIRARLKISMTLAELSTFKGISAKDCTINYKNNNFNSSTVKRISRSESMLPGCLLRKLS</sequence>
<evidence type="ECO:0000313" key="1">
    <source>
        <dbReference type="EMBL" id="MBA2882240.1"/>
    </source>
</evidence>
<accession>A0A7W0CAL7</accession>
<dbReference type="RefSeq" id="WP_181551887.1">
    <property type="nucleotide sequence ID" value="NZ_JACDUS010000008.1"/>
</dbReference>
<dbReference type="EMBL" id="JACDUS010000008">
    <property type="protein sequence ID" value="MBA2882240.1"/>
    <property type="molecule type" value="Genomic_DNA"/>
</dbReference>
<evidence type="ECO:0000313" key="2">
    <source>
        <dbReference type="Proteomes" id="UP000525298"/>
    </source>
</evidence>
<reference evidence="1 2" key="1">
    <citation type="submission" date="2020-07" db="EMBL/GenBank/DDBJ databases">
        <title>Genomic Encyclopedia of Type Strains, Phase IV (KMG-IV): sequencing the most valuable type-strain genomes for metagenomic binning, comparative biology and taxonomic classification.</title>
        <authorList>
            <person name="Goeker M."/>
        </authorList>
    </citation>
    <scope>NUCLEOTIDE SEQUENCE [LARGE SCALE GENOMIC DNA]</scope>
    <source>
        <strain evidence="1 2">DSM 17721</strain>
    </source>
</reference>
<dbReference type="AlphaFoldDB" id="A0A7W0CAL7"/>
<organism evidence="1 2">
    <name type="scientific">Desulfosalsimonas propionicica</name>
    <dbReference type="NCBI Taxonomy" id="332175"/>
    <lineage>
        <taxon>Bacteria</taxon>
        <taxon>Pseudomonadati</taxon>
        <taxon>Thermodesulfobacteriota</taxon>
        <taxon>Desulfobacteria</taxon>
        <taxon>Desulfobacterales</taxon>
        <taxon>Desulfosalsimonadaceae</taxon>
        <taxon>Desulfosalsimonas</taxon>
    </lineage>
</organism>
<proteinExistence type="predicted"/>
<dbReference type="Proteomes" id="UP000525298">
    <property type="component" value="Unassembled WGS sequence"/>
</dbReference>
<keyword evidence="2" id="KW-1185">Reference proteome</keyword>
<gene>
    <name evidence="1" type="ORF">HNR65_002582</name>
</gene>
<comment type="caution">
    <text evidence="1">The sequence shown here is derived from an EMBL/GenBank/DDBJ whole genome shotgun (WGS) entry which is preliminary data.</text>
</comment>